<name>A0AAV0YGW9_VICFA</name>
<comment type="caution">
    <text evidence="1">The sequence shown here is derived from an EMBL/GenBank/DDBJ whole genome shotgun (WGS) entry which is preliminary data.</text>
</comment>
<dbReference type="PROSITE" id="PS51257">
    <property type="entry name" value="PROKAR_LIPOPROTEIN"/>
    <property type="match status" value="1"/>
</dbReference>
<evidence type="ECO:0000313" key="2">
    <source>
        <dbReference type="Proteomes" id="UP001157006"/>
    </source>
</evidence>
<protein>
    <submittedName>
        <fullName evidence="1">Uncharacterized protein</fullName>
    </submittedName>
</protein>
<dbReference type="AlphaFoldDB" id="A0AAV0YGW9"/>
<gene>
    <name evidence="1" type="ORF">VFH_U073880</name>
</gene>
<keyword evidence="2" id="KW-1185">Reference proteome</keyword>
<proteinExistence type="predicted"/>
<dbReference type="EMBL" id="CATIWC010001753">
    <property type="protein sequence ID" value="CAI8584423.1"/>
    <property type="molecule type" value="Genomic_DNA"/>
</dbReference>
<accession>A0AAV0YGW9</accession>
<reference evidence="1 2" key="1">
    <citation type="submission" date="2023-01" db="EMBL/GenBank/DDBJ databases">
        <authorList>
            <person name="Kreplak J."/>
        </authorList>
    </citation>
    <scope>NUCLEOTIDE SEQUENCE [LARGE SCALE GENOMIC DNA]</scope>
</reference>
<sequence length="167" mass="18990">MVARVGNNIVVAGGACHFEDDPLAVEIEIKYKTKKNSCTMYSFDCKMMNWEAPYDLRREESVFFSVTGMMRDRLVVVGIVGDAVNVKAVSIWEVRKELGFEMVELCVMPKEMVEKLRGRGCEWRSVRNKVVDDGVWMGRVVLCGDDVGFGDLNNALLRKCKFELKHV</sequence>
<evidence type="ECO:0000313" key="1">
    <source>
        <dbReference type="EMBL" id="CAI8584423.1"/>
    </source>
</evidence>
<dbReference type="Proteomes" id="UP001157006">
    <property type="component" value="Unassembled WGS sequence"/>
</dbReference>
<organism evidence="1 2">
    <name type="scientific">Vicia faba</name>
    <name type="common">Broad bean</name>
    <name type="synonym">Faba vulgaris</name>
    <dbReference type="NCBI Taxonomy" id="3906"/>
    <lineage>
        <taxon>Eukaryota</taxon>
        <taxon>Viridiplantae</taxon>
        <taxon>Streptophyta</taxon>
        <taxon>Embryophyta</taxon>
        <taxon>Tracheophyta</taxon>
        <taxon>Spermatophyta</taxon>
        <taxon>Magnoliopsida</taxon>
        <taxon>eudicotyledons</taxon>
        <taxon>Gunneridae</taxon>
        <taxon>Pentapetalae</taxon>
        <taxon>rosids</taxon>
        <taxon>fabids</taxon>
        <taxon>Fabales</taxon>
        <taxon>Fabaceae</taxon>
        <taxon>Papilionoideae</taxon>
        <taxon>50 kb inversion clade</taxon>
        <taxon>NPAAA clade</taxon>
        <taxon>Hologalegina</taxon>
        <taxon>IRL clade</taxon>
        <taxon>Fabeae</taxon>
        <taxon>Vicia</taxon>
    </lineage>
</organism>